<accession>A0A9P7ZKD6</accession>
<evidence type="ECO:0000313" key="1">
    <source>
        <dbReference type="EMBL" id="KAG9253098.1"/>
    </source>
</evidence>
<name>A0A9P7ZKD6_9HYPO</name>
<keyword evidence="2" id="KW-1185">Reference proteome</keyword>
<dbReference type="OrthoDB" id="2019572at2759"/>
<protein>
    <recommendedName>
        <fullName evidence="3">LysM domain-containing protein</fullName>
    </recommendedName>
</protein>
<evidence type="ECO:0008006" key="3">
    <source>
        <dbReference type="Google" id="ProtNLM"/>
    </source>
</evidence>
<evidence type="ECO:0000313" key="2">
    <source>
        <dbReference type="Proteomes" id="UP000887229"/>
    </source>
</evidence>
<dbReference type="RefSeq" id="XP_046117022.1">
    <property type="nucleotide sequence ID" value="XM_046263744.1"/>
</dbReference>
<dbReference type="GeneID" id="70294647"/>
<reference evidence="1" key="1">
    <citation type="journal article" date="2021" name="IMA Fungus">
        <title>Genomic characterization of three marine fungi, including Emericellopsis atlantica sp. nov. with signatures of a generalist lifestyle and marine biomass degradation.</title>
        <authorList>
            <person name="Hagestad O.C."/>
            <person name="Hou L."/>
            <person name="Andersen J.H."/>
            <person name="Hansen E.H."/>
            <person name="Altermark B."/>
            <person name="Li C."/>
            <person name="Kuhnert E."/>
            <person name="Cox R.J."/>
            <person name="Crous P.W."/>
            <person name="Spatafora J.W."/>
            <person name="Lail K."/>
            <person name="Amirebrahimi M."/>
            <person name="Lipzen A."/>
            <person name="Pangilinan J."/>
            <person name="Andreopoulos W."/>
            <person name="Hayes R.D."/>
            <person name="Ng V."/>
            <person name="Grigoriev I.V."/>
            <person name="Jackson S.A."/>
            <person name="Sutton T.D.S."/>
            <person name="Dobson A.D.W."/>
            <person name="Rama T."/>
        </authorList>
    </citation>
    <scope>NUCLEOTIDE SEQUENCE</scope>
    <source>
        <strain evidence="1">TS7</strain>
    </source>
</reference>
<dbReference type="Proteomes" id="UP000887229">
    <property type="component" value="Unassembled WGS sequence"/>
</dbReference>
<comment type="caution">
    <text evidence="1">The sequence shown here is derived from an EMBL/GenBank/DDBJ whole genome shotgun (WGS) entry which is preliminary data.</text>
</comment>
<sequence length="118" mass="13087">MWEDNANDLVWEEVRDFWNITPEEFSRWNLSVGLDCKSWRIQSYCVVPLARLPTTTTSSKAPETTIAATSTALTSTLGPSPTSWSALGCYTDENTKYAALEERVTDEGGDDNLTIATC</sequence>
<gene>
    <name evidence="1" type="ORF">F5Z01DRAFT_659144</name>
</gene>
<proteinExistence type="predicted"/>
<dbReference type="AlphaFoldDB" id="A0A9P7ZKD6"/>
<organism evidence="1 2">
    <name type="scientific">Emericellopsis atlantica</name>
    <dbReference type="NCBI Taxonomy" id="2614577"/>
    <lineage>
        <taxon>Eukaryota</taxon>
        <taxon>Fungi</taxon>
        <taxon>Dikarya</taxon>
        <taxon>Ascomycota</taxon>
        <taxon>Pezizomycotina</taxon>
        <taxon>Sordariomycetes</taxon>
        <taxon>Hypocreomycetidae</taxon>
        <taxon>Hypocreales</taxon>
        <taxon>Bionectriaceae</taxon>
        <taxon>Emericellopsis</taxon>
    </lineage>
</organism>
<dbReference type="EMBL" id="MU251259">
    <property type="protein sequence ID" value="KAG9253098.1"/>
    <property type="molecule type" value="Genomic_DNA"/>
</dbReference>